<evidence type="ECO:0000313" key="1">
    <source>
        <dbReference type="EMBL" id="KAI3782046.1"/>
    </source>
</evidence>
<organism evidence="1 2">
    <name type="scientific">Cichorium intybus</name>
    <name type="common">Chicory</name>
    <dbReference type="NCBI Taxonomy" id="13427"/>
    <lineage>
        <taxon>Eukaryota</taxon>
        <taxon>Viridiplantae</taxon>
        <taxon>Streptophyta</taxon>
        <taxon>Embryophyta</taxon>
        <taxon>Tracheophyta</taxon>
        <taxon>Spermatophyta</taxon>
        <taxon>Magnoliopsida</taxon>
        <taxon>eudicotyledons</taxon>
        <taxon>Gunneridae</taxon>
        <taxon>Pentapetalae</taxon>
        <taxon>asterids</taxon>
        <taxon>campanulids</taxon>
        <taxon>Asterales</taxon>
        <taxon>Asteraceae</taxon>
        <taxon>Cichorioideae</taxon>
        <taxon>Cichorieae</taxon>
        <taxon>Cichoriinae</taxon>
        <taxon>Cichorium</taxon>
    </lineage>
</organism>
<protein>
    <submittedName>
        <fullName evidence="1">Uncharacterized protein</fullName>
    </submittedName>
</protein>
<accession>A0ACB9GFS6</accession>
<name>A0ACB9GFS6_CICIN</name>
<reference evidence="1 2" key="2">
    <citation type="journal article" date="2022" name="Mol. Ecol. Resour.">
        <title>The genomes of chicory, endive, great burdock and yacon provide insights into Asteraceae paleo-polyploidization history and plant inulin production.</title>
        <authorList>
            <person name="Fan W."/>
            <person name="Wang S."/>
            <person name="Wang H."/>
            <person name="Wang A."/>
            <person name="Jiang F."/>
            <person name="Liu H."/>
            <person name="Zhao H."/>
            <person name="Xu D."/>
            <person name="Zhang Y."/>
        </authorList>
    </citation>
    <scope>NUCLEOTIDE SEQUENCE [LARGE SCALE GENOMIC DNA]</scope>
    <source>
        <strain evidence="2">cv. Punajuju</strain>
        <tissue evidence="1">Leaves</tissue>
    </source>
</reference>
<reference evidence="2" key="1">
    <citation type="journal article" date="2022" name="Mol. Ecol. Resour.">
        <title>The genomes of chicory, endive, great burdock and yacon provide insights into Asteraceae palaeo-polyploidization history and plant inulin production.</title>
        <authorList>
            <person name="Fan W."/>
            <person name="Wang S."/>
            <person name="Wang H."/>
            <person name="Wang A."/>
            <person name="Jiang F."/>
            <person name="Liu H."/>
            <person name="Zhao H."/>
            <person name="Xu D."/>
            <person name="Zhang Y."/>
        </authorList>
    </citation>
    <scope>NUCLEOTIDE SEQUENCE [LARGE SCALE GENOMIC DNA]</scope>
    <source>
        <strain evidence="2">cv. Punajuju</strain>
    </source>
</reference>
<sequence length="184" mass="21170">MRVLTSLAVSSHSFFLLPRVSFLQVKWECVIWVLLILCIFHVDGNCEAWKTGEGAEKMDTWRLGYTSINLNTPLKSCNILMTSYTTQHLHLHILYCSYPFFSSLASCNIKQIQNGKICKMKNKRYKIDGSYPPAGTHLKHTITTDQCNISIIFDMGFDKQILLKSYPSHTSQKIIKSKKNFQVR</sequence>
<evidence type="ECO:0000313" key="2">
    <source>
        <dbReference type="Proteomes" id="UP001055811"/>
    </source>
</evidence>
<proteinExistence type="predicted"/>
<keyword evidence="2" id="KW-1185">Reference proteome</keyword>
<comment type="caution">
    <text evidence="1">The sequence shown here is derived from an EMBL/GenBank/DDBJ whole genome shotgun (WGS) entry which is preliminary data.</text>
</comment>
<gene>
    <name evidence="1" type="ORF">L2E82_12078</name>
</gene>
<dbReference type="EMBL" id="CM042010">
    <property type="protein sequence ID" value="KAI3782046.1"/>
    <property type="molecule type" value="Genomic_DNA"/>
</dbReference>
<dbReference type="Proteomes" id="UP001055811">
    <property type="component" value="Linkage Group LG02"/>
</dbReference>